<reference evidence="1 2" key="1">
    <citation type="submission" date="2015-12" db="EMBL/GenBank/DDBJ databases">
        <authorList>
            <person name="Shamseldin A."/>
            <person name="Moawad H."/>
            <person name="Abd El-Rahim W.M."/>
            <person name="Sadowsky M.J."/>
        </authorList>
    </citation>
    <scope>NUCLEOTIDE SEQUENCE [LARGE SCALE GENOMIC DNA]</scope>
    <source>
        <strain evidence="1 2">D7</strain>
    </source>
</reference>
<dbReference type="SUPFAM" id="SSF103642">
    <property type="entry name" value="Sec-C motif"/>
    <property type="match status" value="1"/>
</dbReference>
<proteinExistence type="predicted"/>
<protein>
    <recommendedName>
        <fullName evidence="3">SEC-C motif-containing protein</fullName>
    </recommendedName>
</protein>
<dbReference type="EMBL" id="CP014323">
    <property type="protein sequence ID" value="AMJ98801.1"/>
    <property type="molecule type" value="Genomic_DNA"/>
</dbReference>
<evidence type="ECO:0000313" key="1">
    <source>
        <dbReference type="EMBL" id="AMJ98801.1"/>
    </source>
</evidence>
<gene>
    <name evidence="1" type="ORF">AVL55_11860</name>
</gene>
<dbReference type="Pfam" id="PF02810">
    <property type="entry name" value="SEC-C"/>
    <property type="match status" value="1"/>
</dbReference>
<evidence type="ECO:0008006" key="3">
    <source>
        <dbReference type="Google" id="ProtNLM"/>
    </source>
</evidence>
<organism evidence="1 2">
    <name type="scientific">Alteromonas macleodii</name>
    <name type="common">Pseudoalteromonas macleodii</name>
    <dbReference type="NCBI Taxonomy" id="28108"/>
    <lineage>
        <taxon>Bacteria</taxon>
        <taxon>Pseudomonadati</taxon>
        <taxon>Pseudomonadota</taxon>
        <taxon>Gammaproteobacteria</taxon>
        <taxon>Alteromonadales</taxon>
        <taxon>Alteromonadaceae</taxon>
        <taxon>Alteromonas/Salinimonas group</taxon>
        <taxon>Alteromonas</taxon>
    </lineage>
</organism>
<name>A0A126Q0R0_ALTMA</name>
<dbReference type="Proteomes" id="UP000063991">
    <property type="component" value="Chromosome"/>
</dbReference>
<dbReference type="InterPro" id="IPR004027">
    <property type="entry name" value="SEC_C_motif"/>
</dbReference>
<accession>A0A126Q0R0</accession>
<sequence>MQRYSDREIRSMNLQYFDLPELSSDVLKKLGVEELKKIPVQPDPDAKPLNCLNNVISYIEKHGGNVQFGWIFSCLGNISIKMTAHAVVEMSDNSLICVTPNEYRAGLLKFAPDRSVENLIENNFLPTRFVPLINDRALSEYIGIEVEQDQLRLDSKGIVTQSELNRFHMRASLLYPAILSLAKKHTGRNDQCYCGSGQKNKKCCG</sequence>
<dbReference type="Gene3D" id="3.10.450.50">
    <property type="match status" value="1"/>
</dbReference>
<dbReference type="AlphaFoldDB" id="A0A126Q0R0"/>
<evidence type="ECO:0000313" key="2">
    <source>
        <dbReference type="Proteomes" id="UP000063991"/>
    </source>
</evidence>